<accession>A0AA36EW26</accession>
<name>A0AA36EW26_OCTVU</name>
<dbReference type="EMBL" id="OX597814">
    <property type="protein sequence ID" value="CAI9715414.1"/>
    <property type="molecule type" value="Genomic_DNA"/>
</dbReference>
<reference evidence="2" key="1">
    <citation type="submission" date="2023-08" db="EMBL/GenBank/DDBJ databases">
        <authorList>
            <person name="Alioto T."/>
            <person name="Alioto T."/>
            <person name="Gomez Garrido J."/>
        </authorList>
    </citation>
    <scope>NUCLEOTIDE SEQUENCE</scope>
</reference>
<sequence length="211" mass="24145">MTRGSNKEMWNTAETCTCINKRKQNESKRDQWKLFDEDYRRIDHEVKKMRRRNKQQWQEKKSMERRKLQTETAHKLYIRLCAKLTSAMSNSSVLIKVKDGKVLTTKEEQGTYRKDHFLEVFTQPILVTTFEMGNELNVNMTDITAEFFFFGVVVIGSARGSDADGSGDSDGSGGTSDGGSDCRVRSRKKANSDIVEPQIRLKAKVVMCQGK</sequence>
<gene>
    <name evidence="2" type="ORF">OCTVUL_1B010573</name>
</gene>
<feature type="compositionally biased region" description="Gly residues" evidence="1">
    <location>
        <begin position="168"/>
        <end position="177"/>
    </location>
</feature>
<evidence type="ECO:0000313" key="3">
    <source>
        <dbReference type="Proteomes" id="UP001162480"/>
    </source>
</evidence>
<feature type="region of interest" description="Disordered" evidence="1">
    <location>
        <begin position="160"/>
        <end position="193"/>
    </location>
</feature>
<protein>
    <submittedName>
        <fullName evidence="2">Uncharacterized protein</fullName>
    </submittedName>
</protein>
<evidence type="ECO:0000313" key="2">
    <source>
        <dbReference type="EMBL" id="CAI9715414.1"/>
    </source>
</evidence>
<dbReference type="Proteomes" id="UP001162480">
    <property type="component" value="Chromosome 1"/>
</dbReference>
<dbReference type="AlphaFoldDB" id="A0AA36EW26"/>
<organism evidence="2 3">
    <name type="scientific">Octopus vulgaris</name>
    <name type="common">Common octopus</name>
    <dbReference type="NCBI Taxonomy" id="6645"/>
    <lineage>
        <taxon>Eukaryota</taxon>
        <taxon>Metazoa</taxon>
        <taxon>Spiralia</taxon>
        <taxon>Lophotrochozoa</taxon>
        <taxon>Mollusca</taxon>
        <taxon>Cephalopoda</taxon>
        <taxon>Coleoidea</taxon>
        <taxon>Octopodiformes</taxon>
        <taxon>Octopoda</taxon>
        <taxon>Incirrata</taxon>
        <taxon>Octopodidae</taxon>
        <taxon>Octopus</taxon>
    </lineage>
</organism>
<keyword evidence="3" id="KW-1185">Reference proteome</keyword>
<evidence type="ECO:0000256" key="1">
    <source>
        <dbReference type="SAM" id="MobiDB-lite"/>
    </source>
</evidence>
<proteinExistence type="predicted"/>